<evidence type="ECO:0000256" key="6">
    <source>
        <dbReference type="ARBA" id="ARBA00023277"/>
    </source>
</evidence>
<keyword evidence="5" id="KW-0067">ATP-binding</keyword>
<keyword evidence="3" id="KW-0547">Nucleotide-binding</keyword>
<dbReference type="EMBL" id="CP104965">
    <property type="protein sequence ID" value="UXN71004.1"/>
    <property type="molecule type" value="Genomic_DNA"/>
</dbReference>
<gene>
    <name evidence="9" type="ORF">N8A98_07400</name>
</gene>
<evidence type="ECO:0000259" key="7">
    <source>
        <dbReference type="Pfam" id="PF07005"/>
    </source>
</evidence>
<evidence type="ECO:0000256" key="4">
    <source>
        <dbReference type="ARBA" id="ARBA00022777"/>
    </source>
</evidence>
<keyword evidence="2" id="KW-0808">Transferase</keyword>
<keyword evidence="10" id="KW-1185">Reference proteome</keyword>
<accession>A0ABY6CFI5</accession>
<sequence>MTRLVIIADDLTGALDASAPFAMRGLSTVIALDVAGLPEALASGAEIVGVSTDSREIAPEAARAAVADVVSQLPPGVPVFKKIDSRLKGNIAAELDAIPHRSSLVVPAIPAFGRWVRKGQLGGFGLDEPIDVAARLGTHAATASIPDAASQEQIAAALRAQEHDLLIGARGLAEALAEQWSDKAVPAPQLAPDGPVICVIGSTDPITVEQAETLRKRYPGLAYIAAPNGIAAELVTGRLTLLQAVAGAEPAAPAVVAVNLARVLQELRPATGTALVLSGGATAQAILEALGIGLITLVGEALPGLPIARAGGFTIITKSGGFGDKDTLVRLLASSGGHEWE</sequence>
<feature type="domain" description="Four-carbon acid sugar kinase nucleotide binding" evidence="8">
    <location>
        <begin position="240"/>
        <end position="328"/>
    </location>
</feature>
<evidence type="ECO:0000256" key="5">
    <source>
        <dbReference type="ARBA" id="ARBA00022840"/>
    </source>
</evidence>
<evidence type="ECO:0000256" key="3">
    <source>
        <dbReference type="ARBA" id="ARBA00022741"/>
    </source>
</evidence>
<evidence type="ECO:0000256" key="2">
    <source>
        <dbReference type="ARBA" id="ARBA00022679"/>
    </source>
</evidence>
<protein>
    <submittedName>
        <fullName evidence="9">Four-carbon acid sugar kinase family protein</fullName>
    </submittedName>
</protein>
<dbReference type="InterPro" id="IPR037051">
    <property type="entry name" value="4-carb_acid_sugar_kinase_N_sf"/>
</dbReference>
<dbReference type="InterPro" id="IPR042213">
    <property type="entry name" value="NBD_C_sf"/>
</dbReference>
<dbReference type="Pfam" id="PF17042">
    <property type="entry name" value="NBD_C"/>
    <property type="match status" value="1"/>
</dbReference>
<dbReference type="Gene3D" id="3.40.50.10840">
    <property type="entry name" value="Putative sugar-binding, N-terminal domain"/>
    <property type="match status" value="1"/>
</dbReference>
<keyword evidence="6" id="KW-0119">Carbohydrate metabolism</keyword>
<comment type="similarity">
    <text evidence="1">Belongs to the four-carbon acid sugar kinase family.</text>
</comment>
<dbReference type="Pfam" id="PF07005">
    <property type="entry name" value="SBD_N"/>
    <property type="match status" value="1"/>
</dbReference>
<evidence type="ECO:0000256" key="1">
    <source>
        <dbReference type="ARBA" id="ARBA00005715"/>
    </source>
</evidence>
<dbReference type="InterPro" id="IPR010737">
    <property type="entry name" value="4-carb_acid_sugar_kinase_N"/>
</dbReference>
<evidence type="ECO:0000313" key="9">
    <source>
        <dbReference type="EMBL" id="UXN71004.1"/>
    </source>
</evidence>
<keyword evidence="4 9" id="KW-0418">Kinase</keyword>
<dbReference type="RefSeq" id="WP_262170335.1">
    <property type="nucleotide sequence ID" value="NZ_CP104965.1"/>
</dbReference>
<name>A0ABY6CFI5_9HYPH</name>
<dbReference type="Proteomes" id="UP001061862">
    <property type="component" value="Chromosome"/>
</dbReference>
<dbReference type="GO" id="GO:0016301">
    <property type="term" value="F:kinase activity"/>
    <property type="evidence" value="ECO:0007669"/>
    <property type="project" value="UniProtKB-KW"/>
</dbReference>
<feature type="domain" description="Four-carbon acid sugar kinase N-terminal" evidence="7">
    <location>
        <begin position="4"/>
        <end position="121"/>
    </location>
</feature>
<evidence type="ECO:0000259" key="8">
    <source>
        <dbReference type="Pfam" id="PF17042"/>
    </source>
</evidence>
<evidence type="ECO:0000313" key="10">
    <source>
        <dbReference type="Proteomes" id="UP001061862"/>
    </source>
</evidence>
<reference evidence="9 10" key="1">
    <citation type="submission" date="2022-09" db="EMBL/GenBank/DDBJ databases">
        <title>Interaction between co-microsymbionts with complementary sets of symbiotic genes in legume-rhizobium systems.</title>
        <authorList>
            <person name="Safronova V."/>
            <person name="Sazanova A."/>
            <person name="Afonin A."/>
            <person name="Chirak E."/>
        </authorList>
    </citation>
    <scope>NUCLEOTIDE SEQUENCE [LARGE SCALE GENOMIC DNA]</scope>
    <source>
        <strain evidence="9 10">A18/4-1</strain>
    </source>
</reference>
<proteinExistence type="inferred from homology"/>
<organism evidence="9 10">
    <name type="scientific">Devosia neptuniae</name>
    <dbReference type="NCBI Taxonomy" id="191302"/>
    <lineage>
        <taxon>Bacteria</taxon>
        <taxon>Pseudomonadati</taxon>
        <taxon>Pseudomonadota</taxon>
        <taxon>Alphaproteobacteria</taxon>
        <taxon>Hyphomicrobiales</taxon>
        <taxon>Devosiaceae</taxon>
        <taxon>Devosia</taxon>
    </lineage>
</organism>
<dbReference type="InterPro" id="IPR031475">
    <property type="entry name" value="NBD_C"/>
</dbReference>
<dbReference type="Gene3D" id="3.40.980.20">
    <property type="entry name" value="Four-carbon acid sugar kinase, nucleotide binding domain"/>
    <property type="match status" value="1"/>
</dbReference>
<dbReference type="SUPFAM" id="SSF142764">
    <property type="entry name" value="YgbK-like"/>
    <property type="match status" value="1"/>
</dbReference>